<dbReference type="PROSITE" id="PS50041">
    <property type="entry name" value="C_TYPE_LECTIN_2"/>
    <property type="match status" value="1"/>
</dbReference>
<keyword evidence="1" id="KW-1015">Disulfide bond</keyword>
<gene>
    <name evidence="4" type="ORF">HF521_019935</name>
</gene>
<dbReference type="Gene3D" id="3.10.100.10">
    <property type="entry name" value="Mannose-Binding Protein A, subunit A"/>
    <property type="match status" value="1"/>
</dbReference>
<sequence>MVFHNKVAVFLVLLAWATTEFAWNANAHHGWHNWSRFGVHSYKYIGIRMDWASAEQYCLNLGANLVSIHSEAEYRHVKSVIRAKDPSEGATWIGLSCCAKIRHWLWSDGTKVTYTKWNPTEPNYLPRECCAHMNWSVWKNWNDIPCDHQYPFVCVKKRV</sequence>
<evidence type="ECO:0000256" key="2">
    <source>
        <dbReference type="SAM" id="SignalP"/>
    </source>
</evidence>
<name>A0A8T0BHM4_SILME</name>
<organism evidence="4 5">
    <name type="scientific">Silurus meridionalis</name>
    <name type="common">Southern catfish</name>
    <name type="synonym">Silurus soldatovi meridionalis</name>
    <dbReference type="NCBI Taxonomy" id="175797"/>
    <lineage>
        <taxon>Eukaryota</taxon>
        <taxon>Metazoa</taxon>
        <taxon>Chordata</taxon>
        <taxon>Craniata</taxon>
        <taxon>Vertebrata</taxon>
        <taxon>Euteleostomi</taxon>
        <taxon>Actinopterygii</taxon>
        <taxon>Neopterygii</taxon>
        <taxon>Teleostei</taxon>
        <taxon>Ostariophysi</taxon>
        <taxon>Siluriformes</taxon>
        <taxon>Siluridae</taxon>
        <taxon>Silurus</taxon>
    </lineage>
</organism>
<evidence type="ECO:0000256" key="1">
    <source>
        <dbReference type="ARBA" id="ARBA00023157"/>
    </source>
</evidence>
<accession>A0A8T0BHM4</accession>
<dbReference type="Pfam" id="PF00059">
    <property type="entry name" value="Lectin_C"/>
    <property type="match status" value="1"/>
</dbReference>
<protein>
    <recommendedName>
        <fullName evidence="3">C-type lectin domain-containing protein</fullName>
    </recommendedName>
</protein>
<dbReference type="InterPro" id="IPR016187">
    <property type="entry name" value="CTDL_fold"/>
</dbReference>
<dbReference type="SUPFAM" id="SSF56436">
    <property type="entry name" value="C-type lectin-like"/>
    <property type="match status" value="1"/>
</dbReference>
<dbReference type="PROSITE" id="PS00615">
    <property type="entry name" value="C_TYPE_LECTIN_1"/>
    <property type="match status" value="1"/>
</dbReference>
<dbReference type="InterPro" id="IPR001304">
    <property type="entry name" value="C-type_lectin-like"/>
</dbReference>
<feature type="signal peptide" evidence="2">
    <location>
        <begin position="1"/>
        <end position="22"/>
    </location>
</feature>
<dbReference type="SMART" id="SM00034">
    <property type="entry name" value="CLECT"/>
    <property type="match status" value="1"/>
</dbReference>
<dbReference type="OrthoDB" id="418245at2759"/>
<dbReference type="InterPro" id="IPR018378">
    <property type="entry name" value="C-type_lectin_CS"/>
</dbReference>
<comment type="caution">
    <text evidence="4">The sequence shown here is derived from an EMBL/GenBank/DDBJ whole genome shotgun (WGS) entry which is preliminary data.</text>
</comment>
<dbReference type="AlphaFoldDB" id="A0A8T0BHM4"/>
<keyword evidence="5" id="KW-1185">Reference proteome</keyword>
<evidence type="ECO:0000313" key="4">
    <source>
        <dbReference type="EMBL" id="KAF7706681.1"/>
    </source>
</evidence>
<dbReference type="CDD" id="cd00037">
    <property type="entry name" value="CLECT"/>
    <property type="match status" value="1"/>
</dbReference>
<dbReference type="InterPro" id="IPR050111">
    <property type="entry name" value="C-type_lectin/snaclec_domain"/>
</dbReference>
<proteinExistence type="predicted"/>
<feature type="domain" description="C-type lectin" evidence="3">
    <location>
        <begin position="37"/>
        <end position="155"/>
    </location>
</feature>
<keyword evidence="2" id="KW-0732">Signal</keyword>
<dbReference type="PANTHER" id="PTHR22803">
    <property type="entry name" value="MANNOSE, PHOSPHOLIPASE, LECTIN RECEPTOR RELATED"/>
    <property type="match status" value="1"/>
</dbReference>
<evidence type="ECO:0000313" key="5">
    <source>
        <dbReference type="Proteomes" id="UP000606274"/>
    </source>
</evidence>
<feature type="chain" id="PRO_5035928356" description="C-type lectin domain-containing protein" evidence="2">
    <location>
        <begin position="23"/>
        <end position="159"/>
    </location>
</feature>
<reference evidence="4" key="1">
    <citation type="submission" date="2020-08" db="EMBL/GenBank/DDBJ databases">
        <title>Chromosome-level assembly of Southern catfish (Silurus meridionalis) provides insights into visual adaptation to the nocturnal and benthic lifestyles.</title>
        <authorList>
            <person name="Zhang Y."/>
            <person name="Wang D."/>
            <person name="Peng Z."/>
        </authorList>
    </citation>
    <scope>NUCLEOTIDE SEQUENCE</scope>
    <source>
        <strain evidence="4">SWU-2019-XX</strain>
        <tissue evidence="4">Muscle</tissue>
    </source>
</reference>
<dbReference type="Proteomes" id="UP000606274">
    <property type="component" value="Unassembled WGS sequence"/>
</dbReference>
<evidence type="ECO:0000259" key="3">
    <source>
        <dbReference type="PROSITE" id="PS50041"/>
    </source>
</evidence>
<dbReference type="EMBL" id="JABFDY010000006">
    <property type="protein sequence ID" value="KAF7706681.1"/>
    <property type="molecule type" value="Genomic_DNA"/>
</dbReference>
<dbReference type="InterPro" id="IPR016186">
    <property type="entry name" value="C-type_lectin-like/link_sf"/>
</dbReference>
<dbReference type="PRINTS" id="PR01504">
    <property type="entry name" value="PNCREATITSAP"/>
</dbReference>